<protein>
    <submittedName>
        <fullName evidence="1">Uncharacterized protein</fullName>
    </submittedName>
</protein>
<name>C0RFU2_BRUMB</name>
<dbReference type="HOGENOM" id="CLU_3213343_0_0_5"/>
<dbReference type="KEGG" id="bmi:BMEA_A2115"/>
<sequence length="44" mass="5191">MTFLVVRRGQNERAARHGAIHRRLCENRKSRMFRSAFLVTTGLF</sequence>
<evidence type="ECO:0000313" key="1">
    <source>
        <dbReference type="EMBL" id="ACO01764.1"/>
    </source>
</evidence>
<dbReference type="Proteomes" id="UP000001748">
    <property type="component" value="Chromosome I"/>
</dbReference>
<proteinExistence type="predicted"/>
<accession>C0RFU2</accession>
<organism evidence="1 2">
    <name type="scientific">Brucella melitensis biotype 2 (strain ATCC 23457)</name>
    <dbReference type="NCBI Taxonomy" id="546272"/>
    <lineage>
        <taxon>Bacteria</taxon>
        <taxon>Pseudomonadati</taxon>
        <taxon>Pseudomonadota</taxon>
        <taxon>Alphaproteobacteria</taxon>
        <taxon>Hyphomicrobiales</taxon>
        <taxon>Brucellaceae</taxon>
        <taxon>Brucella/Ochrobactrum group</taxon>
        <taxon>Brucella</taxon>
    </lineage>
</organism>
<dbReference type="AlphaFoldDB" id="C0RFU2"/>
<evidence type="ECO:0000313" key="2">
    <source>
        <dbReference type="Proteomes" id="UP000001748"/>
    </source>
</evidence>
<dbReference type="EMBL" id="CP001488">
    <property type="protein sequence ID" value="ACO01764.1"/>
    <property type="molecule type" value="Genomic_DNA"/>
</dbReference>
<gene>
    <name evidence="1" type="ordered locus">BMEA_A2115</name>
</gene>
<reference evidence="2" key="1">
    <citation type="submission" date="2009-03" db="EMBL/GenBank/DDBJ databases">
        <title>Brucella melitensis ATCC 23457 whole genome shotgun sequencing project.</title>
        <authorList>
            <person name="Setubal J.C."/>
            <person name="Boyle S."/>
            <person name="Crasta O.R."/>
            <person name="Gillespie J.J."/>
            <person name="Kenyon R.W."/>
            <person name="Lu J."/>
            <person name="Mane S."/>
            <person name="Nagrani S."/>
            <person name="Shallom J.M."/>
            <person name="Shallom S."/>
            <person name="Shukla M."/>
            <person name="Snyder E.E."/>
            <person name="Sobral B.W."/>
            <person name="Wattam A.R."/>
            <person name="Will R."/>
            <person name="Williams K."/>
            <person name="Yoo H."/>
            <person name="Munk C."/>
            <person name="Tapia R."/>
            <person name="Han C."/>
            <person name="Detter J.C."/>
            <person name="Bruce D."/>
            <person name="Brettin T.S."/>
        </authorList>
    </citation>
    <scope>NUCLEOTIDE SEQUENCE [LARGE SCALE GENOMIC DNA]</scope>
    <source>
        <strain evidence="2">ATCC 23457</strain>
    </source>
</reference>